<dbReference type="SMART" id="SM00507">
    <property type="entry name" value="HNHc"/>
    <property type="match status" value="1"/>
</dbReference>
<gene>
    <name evidence="2" type="ORF">MM415B01169_0026</name>
</gene>
<accession>A0A6M3IRX9</accession>
<protein>
    <submittedName>
        <fullName evidence="2">Putative homing endonuclease</fullName>
    </submittedName>
</protein>
<dbReference type="InterPro" id="IPR044925">
    <property type="entry name" value="His-Me_finger_sf"/>
</dbReference>
<dbReference type="InterPro" id="IPR003615">
    <property type="entry name" value="HNH_nuc"/>
</dbReference>
<dbReference type="Gene3D" id="1.10.30.50">
    <property type="match status" value="1"/>
</dbReference>
<name>A0A6M3IRX9_9ZZZZ</name>
<evidence type="ECO:0000313" key="2">
    <source>
        <dbReference type="EMBL" id="QJA60193.1"/>
    </source>
</evidence>
<sequence length="127" mass="15145">MEPTRYQRYKDSYKAYREANPEYGKEYYKKHKTNWKSYTTKSNFKRNFGGLREQILERDGYKCISCNLSQAEHSIKYGRRITIDHIDGNRANNIIVNLQTLCLSCHGAKDVKRRPYFVPWNKGKILK</sequence>
<dbReference type="AlphaFoldDB" id="A0A6M3IRX9"/>
<feature type="domain" description="HNH nuclease" evidence="1">
    <location>
        <begin position="50"/>
        <end position="107"/>
    </location>
</feature>
<proteinExistence type="predicted"/>
<dbReference type="CDD" id="cd00085">
    <property type="entry name" value="HNHc"/>
    <property type="match status" value="1"/>
</dbReference>
<dbReference type="EMBL" id="MT141399">
    <property type="protein sequence ID" value="QJA60193.1"/>
    <property type="molecule type" value="Genomic_DNA"/>
</dbReference>
<organism evidence="2">
    <name type="scientific">viral metagenome</name>
    <dbReference type="NCBI Taxonomy" id="1070528"/>
    <lineage>
        <taxon>unclassified sequences</taxon>
        <taxon>metagenomes</taxon>
        <taxon>organismal metagenomes</taxon>
    </lineage>
</organism>
<evidence type="ECO:0000259" key="1">
    <source>
        <dbReference type="SMART" id="SM00507"/>
    </source>
</evidence>
<keyword evidence="2" id="KW-0378">Hydrolase</keyword>
<keyword evidence="2" id="KW-0540">Nuclease</keyword>
<dbReference type="GO" id="GO:0004519">
    <property type="term" value="F:endonuclease activity"/>
    <property type="evidence" value="ECO:0007669"/>
    <property type="project" value="UniProtKB-KW"/>
</dbReference>
<keyword evidence="2" id="KW-0255">Endonuclease</keyword>
<dbReference type="SUPFAM" id="SSF54060">
    <property type="entry name" value="His-Me finger endonucleases"/>
    <property type="match status" value="1"/>
</dbReference>
<reference evidence="2" key="1">
    <citation type="submission" date="2020-03" db="EMBL/GenBank/DDBJ databases">
        <title>The deep terrestrial virosphere.</title>
        <authorList>
            <person name="Holmfeldt K."/>
            <person name="Nilsson E."/>
            <person name="Simone D."/>
            <person name="Lopez-Fernandez M."/>
            <person name="Wu X."/>
            <person name="de Brujin I."/>
            <person name="Lundin D."/>
            <person name="Andersson A."/>
            <person name="Bertilsson S."/>
            <person name="Dopson M."/>
        </authorList>
    </citation>
    <scope>NUCLEOTIDE SEQUENCE</scope>
    <source>
        <strain evidence="2">MM415B01169</strain>
    </source>
</reference>